<accession>A0A557QPF7</accession>
<dbReference type="PROSITE" id="PS50405">
    <property type="entry name" value="GST_CTER"/>
    <property type="match status" value="1"/>
</dbReference>
<dbReference type="Gene3D" id="1.20.1050.10">
    <property type="match status" value="1"/>
</dbReference>
<dbReference type="InterPro" id="IPR040079">
    <property type="entry name" value="Glutathione_S-Trfase"/>
</dbReference>
<comment type="caution">
    <text evidence="3">The sequence shown here is derived from an EMBL/GenBank/DDBJ whole genome shotgun (WGS) entry which is preliminary data.</text>
</comment>
<proteinExistence type="predicted"/>
<dbReference type="CDD" id="cd03205">
    <property type="entry name" value="GST_C_6"/>
    <property type="match status" value="1"/>
</dbReference>
<dbReference type="SUPFAM" id="SSF47616">
    <property type="entry name" value="GST C-terminal domain-like"/>
    <property type="match status" value="1"/>
</dbReference>
<dbReference type="InterPro" id="IPR010987">
    <property type="entry name" value="Glutathione-S-Trfase_C-like"/>
</dbReference>
<dbReference type="EMBL" id="VMNK01000012">
    <property type="protein sequence ID" value="TVO54804.1"/>
    <property type="molecule type" value="Genomic_DNA"/>
</dbReference>
<evidence type="ECO:0000313" key="3">
    <source>
        <dbReference type="EMBL" id="TVO54804.1"/>
    </source>
</evidence>
<dbReference type="Pfam" id="PF13410">
    <property type="entry name" value="GST_C_2"/>
    <property type="match status" value="1"/>
</dbReference>
<dbReference type="GO" id="GO:0005737">
    <property type="term" value="C:cytoplasm"/>
    <property type="evidence" value="ECO:0007669"/>
    <property type="project" value="TreeGrafter"/>
</dbReference>
<dbReference type="GO" id="GO:0016740">
    <property type="term" value="F:transferase activity"/>
    <property type="evidence" value="ECO:0007669"/>
    <property type="project" value="UniProtKB-KW"/>
</dbReference>
<dbReference type="Pfam" id="PF13409">
    <property type="entry name" value="GST_N_2"/>
    <property type="match status" value="1"/>
</dbReference>
<protein>
    <submittedName>
        <fullName evidence="3">Glutathione S-transferase</fullName>
    </submittedName>
</protein>
<dbReference type="SFLD" id="SFLDG00358">
    <property type="entry name" value="Main_(cytGST)"/>
    <property type="match status" value="1"/>
</dbReference>
<organism evidence="3 4">
    <name type="scientific">Denitromonas halophila</name>
    <dbReference type="NCBI Taxonomy" id="1629404"/>
    <lineage>
        <taxon>Bacteria</taxon>
        <taxon>Pseudomonadati</taxon>
        <taxon>Pseudomonadota</taxon>
        <taxon>Betaproteobacteria</taxon>
        <taxon>Rhodocyclales</taxon>
        <taxon>Zoogloeaceae</taxon>
        <taxon>Denitromonas</taxon>
    </lineage>
</organism>
<dbReference type="AlphaFoldDB" id="A0A557QPF7"/>
<feature type="domain" description="GST C-terminal" evidence="2">
    <location>
        <begin position="83"/>
        <end position="201"/>
    </location>
</feature>
<keyword evidence="3" id="KW-0808">Transferase</keyword>
<evidence type="ECO:0000259" key="1">
    <source>
        <dbReference type="PROSITE" id="PS50404"/>
    </source>
</evidence>
<dbReference type="InterPro" id="IPR036249">
    <property type="entry name" value="Thioredoxin-like_sf"/>
</dbReference>
<dbReference type="RefSeq" id="WP_144310025.1">
    <property type="nucleotide sequence ID" value="NZ_VMNK01000012.1"/>
</dbReference>
<evidence type="ECO:0000259" key="2">
    <source>
        <dbReference type="PROSITE" id="PS50405"/>
    </source>
</evidence>
<dbReference type="SFLD" id="SFLDS00019">
    <property type="entry name" value="Glutathione_Transferase_(cytos"/>
    <property type="match status" value="1"/>
</dbReference>
<gene>
    <name evidence="3" type="ORF">FHP91_13145</name>
</gene>
<dbReference type="PROSITE" id="PS50404">
    <property type="entry name" value="GST_NTER"/>
    <property type="match status" value="1"/>
</dbReference>
<dbReference type="InterPro" id="IPR004045">
    <property type="entry name" value="Glutathione_S-Trfase_N"/>
</dbReference>
<dbReference type="SUPFAM" id="SSF52833">
    <property type="entry name" value="Thioredoxin-like"/>
    <property type="match status" value="1"/>
</dbReference>
<dbReference type="InterPro" id="IPR036282">
    <property type="entry name" value="Glutathione-S-Trfase_C_sf"/>
</dbReference>
<feature type="domain" description="GST N-terminal" evidence="1">
    <location>
        <begin position="1"/>
        <end position="78"/>
    </location>
</feature>
<dbReference type="Proteomes" id="UP000319502">
    <property type="component" value="Unassembled WGS sequence"/>
</dbReference>
<name>A0A557QPF7_9RHOO</name>
<dbReference type="PANTHER" id="PTHR43968">
    <property type="match status" value="1"/>
</dbReference>
<evidence type="ECO:0000313" key="4">
    <source>
        <dbReference type="Proteomes" id="UP000319502"/>
    </source>
</evidence>
<sequence length="201" mass="22152">MKLTASLTSPYARKIRILLAEKHIPCDLVVDSPWETATSVPALNPLGKVPVLETDEGEAFFDSPVIAGFLEALDIPPHFIPQDGLPAVRVRQTEALADGILDATVLAYLETLRPAEARMQSSIDRQFDKIGRALSRLEEQLSGEFFHGNRISLADVAVGCALEYLDLRAASLNWREHYPRLKAFQASIGERDSFVSTRPPG</sequence>
<dbReference type="OrthoDB" id="8634103at2"/>
<reference evidence="3 4" key="1">
    <citation type="submission" date="2019-07" db="EMBL/GenBank/DDBJ databases">
        <title>The pathways for chlorine oxyanion respiration interact through the shared metabolite chlorate.</title>
        <authorList>
            <person name="Barnum T.P."/>
            <person name="Cheng Y."/>
            <person name="Hill K.A."/>
            <person name="Lucas L.N."/>
            <person name="Carlson H.K."/>
            <person name="Coates J.D."/>
        </authorList>
    </citation>
    <scope>NUCLEOTIDE SEQUENCE [LARGE SCALE GENOMIC DNA]</scope>
    <source>
        <strain evidence="3 4">SFB-3</strain>
    </source>
</reference>
<dbReference type="Gene3D" id="3.40.30.10">
    <property type="entry name" value="Glutaredoxin"/>
    <property type="match status" value="1"/>
</dbReference>
<keyword evidence="4" id="KW-1185">Reference proteome</keyword>
<dbReference type="PANTHER" id="PTHR43968:SF6">
    <property type="entry name" value="GLUTATHIONE S-TRANSFERASE OMEGA"/>
    <property type="match status" value="1"/>
</dbReference>
<dbReference type="InterPro" id="IPR050983">
    <property type="entry name" value="GST_Omega/HSP26"/>
</dbReference>
<dbReference type="NCBIfam" id="NF007682">
    <property type="entry name" value="PRK10357.1"/>
    <property type="match status" value="1"/>
</dbReference>